<keyword evidence="5" id="KW-0808">Transferase</keyword>
<dbReference type="SMART" id="SM00267">
    <property type="entry name" value="GGDEF"/>
    <property type="match status" value="1"/>
</dbReference>
<comment type="catalytic activity">
    <reaction evidence="2">
        <text>2 GTP = 3',3'-c-di-GMP + 2 diphosphate</text>
        <dbReference type="Rhea" id="RHEA:24898"/>
        <dbReference type="ChEBI" id="CHEBI:33019"/>
        <dbReference type="ChEBI" id="CHEBI:37565"/>
        <dbReference type="ChEBI" id="CHEBI:58805"/>
        <dbReference type="EC" id="2.7.7.65"/>
    </reaction>
</comment>
<dbReference type="FunFam" id="3.30.70.270:FF:000001">
    <property type="entry name" value="Diguanylate cyclase domain protein"/>
    <property type="match status" value="1"/>
</dbReference>
<geneLocation type="plasmid" evidence="5">
    <name>1</name>
</geneLocation>
<dbReference type="AlphaFoldDB" id="A0A679JKS3"/>
<dbReference type="InterPro" id="IPR050469">
    <property type="entry name" value="Diguanylate_Cyclase"/>
</dbReference>
<dbReference type="NCBIfam" id="TIGR00254">
    <property type="entry name" value="GGDEF"/>
    <property type="match status" value="1"/>
</dbReference>
<evidence type="ECO:0000313" key="5">
    <source>
        <dbReference type="EMBL" id="CAA2136987.1"/>
    </source>
</evidence>
<keyword evidence="5" id="KW-0614">Plasmid</keyword>
<feature type="transmembrane region" description="Helical" evidence="3">
    <location>
        <begin position="121"/>
        <end position="139"/>
    </location>
</feature>
<organism evidence="5">
    <name type="scientific">Methylobacterium bullatum</name>
    <dbReference type="NCBI Taxonomy" id="570505"/>
    <lineage>
        <taxon>Bacteria</taxon>
        <taxon>Pseudomonadati</taxon>
        <taxon>Pseudomonadota</taxon>
        <taxon>Alphaproteobacteria</taxon>
        <taxon>Hyphomicrobiales</taxon>
        <taxon>Methylobacteriaceae</taxon>
        <taxon>Methylobacterium</taxon>
    </lineage>
</organism>
<gene>
    <name evidence="5" type="primary">ycdT_1</name>
    <name evidence="5" type="ORF">MBLL_00436</name>
</gene>
<feature type="transmembrane region" description="Helical" evidence="3">
    <location>
        <begin position="95"/>
        <end position="115"/>
    </location>
</feature>
<dbReference type="InterPro" id="IPR043128">
    <property type="entry name" value="Rev_trsase/Diguanyl_cyclase"/>
</dbReference>
<dbReference type="InterPro" id="IPR000160">
    <property type="entry name" value="GGDEF_dom"/>
</dbReference>
<proteinExistence type="predicted"/>
<keyword evidence="3" id="KW-0812">Transmembrane</keyword>
<dbReference type="SUPFAM" id="SSF55073">
    <property type="entry name" value="Nucleotide cyclase"/>
    <property type="match status" value="1"/>
</dbReference>
<evidence type="ECO:0000256" key="2">
    <source>
        <dbReference type="ARBA" id="ARBA00034247"/>
    </source>
</evidence>
<feature type="transmembrane region" description="Helical" evidence="3">
    <location>
        <begin position="6"/>
        <end position="28"/>
    </location>
</feature>
<name>A0A679JKS3_9HYPH</name>
<keyword evidence="3" id="KW-0472">Membrane</keyword>
<dbReference type="Pfam" id="PF00990">
    <property type="entry name" value="GGDEF"/>
    <property type="match status" value="1"/>
</dbReference>
<keyword evidence="5" id="KW-0548">Nucleotidyltransferase</keyword>
<dbReference type="Gene3D" id="3.30.70.270">
    <property type="match status" value="1"/>
</dbReference>
<feature type="transmembrane region" description="Helical" evidence="3">
    <location>
        <begin position="62"/>
        <end position="83"/>
    </location>
</feature>
<feature type="transmembrane region" description="Helical" evidence="3">
    <location>
        <begin position="151"/>
        <end position="176"/>
    </location>
</feature>
<protein>
    <recommendedName>
        <fullName evidence="1">diguanylate cyclase</fullName>
        <ecNumber evidence="1">2.7.7.65</ecNumber>
    </recommendedName>
</protein>
<dbReference type="EMBL" id="LR743510">
    <property type="protein sequence ID" value="CAA2136987.1"/>
    <property type="molecule type" value="Genomic_DNA"/>
</dbReference>
<keyword evidence="3" id="KW-1133">Transmembrane helix</keyword>
<dbReference type="GO" id="GO:0052621">
    <property type="term" value="F:diguanylate cyclase activity"/>
    <property type="evidence" value="ECO:0007669"/>
    <property type="project" value="UniProtKB-EC"/>
</dbReference>
<dbReference type="CDD" id="cd01949">
    <property type="entry name" value="GGDEF"/>
    <property type="match status" value="1"/>
</dbReference>
<dbReference type="RefSeq" id="WP_339159030.1">
    <property type="nucleotide sequence ID" value="NZ_LR743510.1"/>
</dbReference>
<feature type="domain" description="GGDEF" evidence="4">
    <location>
        <begin position="251"/>
        <end position="384"/>
    </location>
</feature>
<feature type="transmembrane region" description="Helical" evidence="3">
    <location>
        <begin position="35"/>
        <end position="56"/>
    </location>
</feature>
<accession>A0A679JKS3</accession>
<reference evidence="5" key="1">
    <citation type="submission" date="2019-12" db="EMBL/GenBank/DDBJ databases">
        <authorList>
            <person name="Cremers G."/>
        </authorList>
    </citation>
    <scope>NUCLEOTIDE SEQUENCE</scope>
    <source>
        <strain evidence="5">Mbul2</strain>
        <plasmid evidence="5">1</plasmid>
    </source>
</reference>
<dbReference type="PANTHER" id="PTHR45138:SF9">
    <property type="entry name" value="DIGUANYLATE CYCLASE DGCM-RELATED"/>
    <property type="match status" value="1"/>
</dbReference>
<evidence type="ECO:0000259" key="4">
    <source>
        <dbReference type="PROSITE" id="PS50887"/>
    </source>
</evidence>
<dbReference type="EC" id="2.7.7.65" evidence="1"/>
<dbReference type="PROSITE" id="PS50887">
    <property type="entry name" value="GGDEF"/>
    <property type="match status" value="1"/>
</dbReference>
<feature type="transmembrane region" description="Helical" evidence="3">
    <location>
        <begin position="188"/>
        <end position="209"/>
    </location>
</feature>
<evidence type="ECO:0000256" key="3">
    <source>
        <dbReference type="SAM" id="Phobius"/>
    </source>
</evidence>
<sequence length="409" mass="43613">MTLDLNTLHFASAASRCAYVVVFLVVALSQRRQTYLWQWMGAMGTSMAGSLIMMSVPPDALPSIPVTMVTYWLYSASLVLSWTGLRTFFGRPVKVGLSACLIAFPGVLYPLLLGAGLTVRLSLAAIFACCLVMVLLATCETVRASAVVERLWSQYIVSVAFGSYALSFLLSIGMLVGTDLPIASAESARISMIIDQVLGVFVYFGYVAMTAERANQVLLRLAETDPLTGLSNRRGLQTMLGHSSPLSNGHSAGGVLILDIDHFKSINDRCGHACGDLVLSAFAARIKAALRPKDVVARWGGEEFIVVLPGADPQELREVAERLRATVADQPFSLPTEALMVTVSIGAALTGPTGASFEDATQHADAALYEAKAKGRNRVCLGPITASPSGAQVQAVDVPLGEFRLARLN</sequence>
<evidence type="ECO:0000256" key="1">
    <source>
        <dbReference type="ARBA" id="ARBA00012528"/>
    </source>
</evidence>
<dbReference type="PANTHER" id="PTHR45138">
    <property type="entry name" value="REGULATORY COMPONENTS OF SENSORY TRANSDUCTION SYSTEM"/>
    <property type="match status" value="1"/>
</dbReference>
<dbReference type="InterPro" id="IPR029787">
    <property type="entry name" value="Nucleotide_cyclase"/>
</dbReference>